<dbReference type="RefSeq" id="WP_058021248.1">
    <property type="nucleotide sequence ID" value="NZ_CP013189.1"/>
</dbReference>
<feature type="region of interest" description="Disordered" evidence="2">
    <location>
        <begin position="713"/>
        <end position="737"/>
    </location>
</feature>
<dbReference type="STRING" id="1249552.PS2015_1071"/>
<dbReference type="Pfam" id="PF13476">
    <property type="entry name" value="AAA_23"/>
    <property type="match status" value="1"/>
</dbReference>
<reference evidence="4 5" key="1">
    <citation type="submission" date="2015-11" db="EMBL/GenBank/DDBJ databases">
        <authorList>
            <person name="Zhang Y."/>
            <person name="Guo Z."/>
        </authorList>
    </citation>
    <scope>NUCLEOTIDE SEQUENCE [LARGE SCALE GENOMIC DNA]</scope>
    <source>
        <strain evidence="4 5">KCTC 32221</strain>
    </source>
</reference>
<dbReference type="InterPro" id="IPR027417">
    <property type="entry name" value="P-loop_NTPase"/>
</dbReference>
<sequence length="1036" mass="116664">MRILSIRFKNLNSLAGEWNIDLTHPAYTSDGIFAITGPTGAGKSTLLDAMCLALYGQTPRLGNITASGNEIMTRQTGECFAEVTFSTQSGVYQAHWSQHRARKKPGAKLQHAKHELADATSSKIIDSKLSTVGARIVDITGMDFERFTQSMLLAQGGFAAFLRADADDRAPILEKITGTRIYSDISIAVHERLSEAKQQLSMLTAELQGMRLLSAEEETQLRTEIDTLSGQLQTETATLNKLREQQQWKLNCEQLTNKLKRLNAELDRWKQQDQAFHASRDTLAAANRAMEISAVYATLTALRSDQQSEQQQLNKARARLPELINLLQTEQAQLTEARQASKQASTELEKMRPLFRQVHVLDSRMADAQQNLLSLHDKLADALPDKIKLPDNQSIAEQHLLAAQKAVEERQLKLDGIMQDKTAAQWRAAQTTLSRQIADVDTLRGLMTQQTELNSQLTGIEQDSVGTDDALSTCLTELQQADELVSAHKKTLNALRQQQQLKQRLIDLENLRSQLEEQQPCPLCGATDHPYAEHLPDINLDSVQQEIDQAEQQLFTSEQKRSQHHTTQIKLGTQREFLIRQKTDLQDRLSKLALRIEALCNEFELANNTEAADACLQSLHKQQQQISDTLQAIDECELALKQSQKELQQTLLIRDALLIKADINKQEQLLAELRQQRHSMLGEKNAEQEETRLQKAVEQAQQHLEKIRTQHLKTEQDQQRCDQQIQTHTQSLESRAPRLQTLEDDFGTALESQQFADEASFKAAQLNESERRALEKSDRELQQQGTALRGALDQTHQELDHELARALTEEPLSTLQEKTSKQDSLTRTLQEKLGARRQQLQSNEYVRKQQQQLSEKIDLQKVETERWARLHDLIGSGDGKKYRNFAQGLTFELMIQHANVQLQKMTDRYLLTRDKGQPLDLNVIDNYQAGEIRSTKNLSGGESFIVSLALALGLSRMASRNVRVDSLFLDEGFGTLDEEALETALETLTSLQQEGKLIGVISHVNALKERIATQIVVSPVAGGRSRLQGPGIKAVD</sequence>
<keyword evidence="5" id="KW-1185">Reference proteome</keyword>
<feature type="coiled-coil region" evidence="1">
    <location>
        <begin position="299"/>
        <end position="347"/>
    </location>
</feature>
<dbReference type="PANTHER" id="PTHR32114:SF2">
    <property type="entry name" value="ABC TRANSPORTER ABCH.3"/>
    <property type="match status" value="1"/>
</dbReference>
<dbReference type="Gene3D" id="3.40.50.300">
    <property type="entry name" value="P-loop containing nucleotide triphosphate hydrolases"/>
    <property type="match status" value="2"/>
</dbReference>
<dbReference type="OrthoDB" id="9795626at2"/>
<dbReference type="EMBL" id="CP013189">
    <property type="protein sequence ID" value="ALO45735.1"/>
    <property type="molecule type" value="Genomic_DNA"/>
</dbReference>
<keyword evidence="1" id="KW-0175">Coiled coil</keyword>
<gene>
    <name evidence="4" type="ORF">PS2015_1071</name>
</gene>
<feature type="domain" description="Rad50/SbcC-type AAA" evidence="3">
    <location>
        <begin position="5"/>
        <end position="266"/>
    </location>
</feature>
<evidence type="ECO:0000256" key="2">
    <source>
        <dbReference type="SAM" id="MobiDB-lite"/>
    </source>
</evidence>
<evidence type="ECO:0000313" key="4">
    <source>
        <dbReference type="EMBL" id="ALO45735.1"/>
    </source>
</evidence>
<dbReference type="PATRIC" id="fig|1249552.3.peg.1078"/>
<feature type="compositionally biased region" description="Low complexity" evidence="2">
    <location>
        <begin position="721"/>
        <end position="730"/>
    </location>
</feature>
<accession>A0A0S2KBN8</accession>
<proteinExistence type="predicted"/>
<dbReference type="PANTHER" id="PTHR32114">
    <property type="entry name" value="ABC TRANSPORTER ABCH.3"/>
    <property type="match status" value="1"/>
</dbReference>
<dbReference type="Pfam" id="PF13558">
    <property type="entry name" value="SbcC_Walker_B"/>
    <property type="match status" value="1"/>
</dbReference>
<dbReference type="SUPFAM" id="SSF52540">
    <property type="entry name" value="P-loop containing nucleoside triphosphate hydrolases"/>
    <property type="match status" value="2"/>
</dbReference>
<protein>
    <submittedName>
        <fullName evidence="4">SMC domain protein</fullName>
    </submittedName>
</protein>
<evidence type="ECO:0000313" key="5">
    <source>
        <dbReference type="Proteomes" id="UP000065641"/>
    </source>
</evidence>
<organism evidence="4 5">
    <name type="scientific">Pseudohongiella spirulinae</name>
    <dbReference type="NCBI Taxonomy" id="1249552"/>
    <lineage>
        <taxon>Bacteria</taxon>
        <taxon>Pseudomonadati</taxon>
        <taxon>Pseudomonadota</taxon>
        <taxon>Gammaproteobacteria</taxon>
        <taxon>Pseudomonadales</taxon>
        <taxon>Pseudohongiellaceae</taxon>
        <taxon>Pseudohongiella</taxon>
    </lineage>
</organism>
<dbReference type="KEGG" id="pspi:PS2015_1071"/>
<dbReference type="GO" id="GO:0006302">
    <property type="term" value="P:double-strand break repair"/>
    <property type="evidence" value="ECO:0007669"/>
    <property type="project" value="InterPro"/>
</dbReference>
<feature type="coiled-coil region" evidence="1">
    <location>
        <begin position="193"/>
        <end position="272"/>
    </location>
</feature>
<evidence type="ECO:0000256" key="1">
    <source>
        <dbReference type="SAM" id="Coils"/>
    </source>
</evidence>
<dbReference type="GO" id="GO:0016887">
    <property type="term" value="F:ATP hydrolysis activity"/>
    <property type="evidence" value="ECO:0007669"/>
    <property type="project" value="InterPro"/>
</dbReference>
<name>A0A0S2KBN8_9GAMM</name>
<dbReference type="Proteomes" id="UP000065641">
    <property type="component" value="Chromosome"/>
</dbReference>
<dbReference type="AlphaFoldDB" id="A0A0S2KBN8"/>
<evidence type="ECO:0000259" key="3">
    <source>
        <dbReference type="Pfam" id="PF13476"/>
    </source>
</evidence>
<dbReference type="InterPro" id="IPR038729">
    <property type="entry name" value="Rad50/SbcC_AAA"/>
</dbReference>
<feature type="coiled-coil region" evidence="1">
    <location>
        <begin position="478"/>
        <end position="602"/>
    </location>
</feature>